<dbReference type="eggNOG" id="COG1345">
    <property type="taxonomic scope" value="Bacteria"/>
</dbReference>
<protein>
    <submittedName>
        <fullName evidence="2">Delta-60 repeat domain-containing protein</fullName>
    </submittedName>
</protein>
<evidence type="ECO:0000313" key="2">
    <source>
        <dbReference type="EMBL" id="SFM64341.1"/>
    </source>
</evidence>
<name>A0A1I4SJ08_9FLAO</name>
<dbReference type="SUPFAM" id="SSF63829">
    <property type="entry name" value="Calcium-dependent phosphotriesterase"/>
    <property type="match status" value="1"/>
</dbReference>
<proteinExistence type="predicted"/>
<dbReference type="NCBIfam" id="NF033708">
    <property type="entry name" value="T9SS_Cterm_ChiA"/>
    <property type="match status" value="1"/>
</dbReference>
<dbReference type="InterPro" id="IPR013431">
    <property type="entry name" value="Delta_60_rpt"/>
</dbReference>
<gene>
    <name evidence="2" type="ORF">SAMN05444143_101846</name>
</gene>
<dbReference type="Pfam" id="PF17164">
    <property type="entry name" value="DUF5122"/>
    <property type="match status" value="13"/>
</dbReference>
<sequence length="1287" mass="137032">MKVKIILPVFIAFLFSFCPVFGQQGKVDPTFNTYDDGLLGDGFDATVRALAVQPDGKLIVGGEFLNFNGVATPYLCRLLPDGSKDVAFALGSGFNNKVYACLLQPDGKILVAGSFTTFNGAAVGRIVRLHSDGTRDTSFIATPGATNNIIYDIALQSDGSIFLVGSFTSFNNSSANRIVKILSNGAVDTSFNVGLGASGLIEKIELQSDGKIIIGGAFATFNGVSVGRVARLHANGSLDTSFSTGVGFDNNVSAIAFQADGKIILGGSFTTYKSNLANRVLRLYADGTFDTSFVSGSGFSSGAVETICVTSSGAIMMGGSFSGTYDGVAVNRVQLFHPDGTINTAFDIGAGPASASVFALENFMESSWYVGGSFSIFDDQNQGRLAKIDVQGTLDVGYLTSGVGLNSSVSKLLPLSDKSVIVVGDFTQFNNQEAPRIAKLNEAGEMDVSFTTSGQGANATIRNLALQPDSKVIIVGNFTSYNGTSVNRIARLLSDGSLDTSFNIGSGCNGQVYGVAVQSDGKIIFVGNFSSYNGMAAIKITRLLPDGTLDPSFSTGLGAEDGIVETVVLQSDGKILLGGHFTVFNGIPSQKIVRLLADGSVDSTLSIGLGFDKIVYTLALQSDGKILVGGSFLTFNGNSRRRIVRLHPDGSLDTSFLTGAGFSNGTVRAILVQPNGKLLLGGTFSGTYNGVGVKRVVRVQDDGSVDGSFLTQLNGSLFAMAFTTDEKLLIGGTFNSISGVTKHRVARLLLCVDSTKRVAGAWTNAAPTPGKELLFEDNFILAENIYACSCTIAAGVTVSIPSNLALSLRYQYSGDGLMVLESGASLHQLEDQVSNMGMIKMKRNTTPIRKMDYTYWSSAVQNQTLFDVSPLTLLDKFFSFDGTKGQWKKELSSGVMTIGRGYIIRGPQSFSTTLPSVYEAVFLGIPNNGVVNFLVASDQYNLVGNPYPSAIDANLFMADANNAGIIYGALYFWTHNTALSNNVYTADDYATYNRTGGTGTAKGAALSGGSIPSGKIASGQSFFVGTSSGIPANSSFQFKNSMRIIGENDQFFKPSHTKKATTIVKHRLWLNLSNNGGAFKQLLVGYLAGATNDWDNGYDGPSFDGQEFVDFYSINQGKKLAIQGRALPFEITDEVPLGYRSTLAGDFDISIDNRDGAMSSQEIWLEDKKTNTLHELSKGKYTFTAVKGVENDRFVLKYTNKKLSMDDNEVAAASLFVSVKNKKITLISAVKAISQVQVFDLLGRKIYDKSKINAQEWSISTLPSSEQTLIVKTTLANGVISNKKIIY</sequence>
<dbReference type="Gene3D" id="2.80.10.50">
    <property type="match status" value="6"/>
</dbReference>
<evidence type="ECO:0000256" key="1">
    <source>
        <dbReference type="SAM" id="SignalP"/>
    </source>
</evidence>
<dbReference type="eggNOG" id="COG3386">
    <property type="taxonomic scope" value="Bacteria"/>
</dbReference>
<feature type="chain" id="PRO_5010180363" evidence="1">
    <location>
        <begin position="23"/>
        <end position="1287"/>
    </location>
</feature>
<dbReference type="EMBL" id="FOUT01000001">
    <property type="protein sequence ID" value="SFM64341.1"/>
    <property type="molecule type" value="Genomic_DNA"/>
</dbReference>
<evidence type="ECO:0000313" key="3">
    <source>
        <dbReference type="Proteomes" id="UP000182961"/>
    </source>
</evidence>
<feature type="signal peptide" evidence="1">
    <location>
        <begin position="1"/>
        <end position="22"/>
    </location>
</feature>
<accession>A0A1I4SJ08</accession>
<dbReference type="SUPFAM" id="SSF101898">
    <property type="entry name" value="NHL repeat"/>
    <property type="match status" value="1"/>
</dbReference>
<dbReference type="RefSeq" id="WP_024981610.1">
    <property type="nucleotide sequence ID" value="NZ_CBCRUM010000007.1"/>
</dbReference>
<keyword evidence="1" id="KW-0732">Signal</keyword>
<dbReference type="NCBIfam" id="TIGR02608">
    <property type="entry name" value="delta_60_rpt"/>
    <property type="match status" value="11"/>
</dbReference>
<keyword evidence="3" id="KW-1185">Reference proteome</keyword>
<organism evidence="2 3">
    <name type="scientific">Flavobacterium succinicans</name>
    <dbReference type="NCBI Taxonomy" id="29536"/>
    <lineage>
        <taxon>Bacteria</taxon>
        <taxon>Pseudomonadati</taxon>
        <taxon>Bacteroidota</taxon>
        <taxon>Flavobacteriia</taxon>
        <taxon>Flavobacteriales</taxon>
        <taxon>Flavobacteriaceae</taxon>
        <taxon>Flavobacterium</taxon>
    </lineage>
</organism>
<dbReference type="Proteomes" id="UP000182961">
    <property type="component" value="Unassembled WGS sequence"/>
</dbReference>
<reference evidence="3" key="1">
    <citation type="submission" date="2016-10" db="EMBL/GenBank/DDBJ databases">
        <authorList>
            <person name="Varghese N."/>
            <person name="Submissions S."/>
        </authorList>
    </citation>
    <scope>NUCLEOTIDE SEQUENCE [LARGE SCALE GENOMIC DNA]</scope>
    <source>
        <strain evidence="3">DSM 4002</strain>
    </source>
</reference>